<proteinExistence type="predicted"/>
<accession>A0A6L6Q157</accession>
<sequence>MKKQMSIAVGALVAAFSMTSASAVTCTADSWHITAAAPTGTSLYTLPTPQQATKCVGVYANPNNVASIQADSPNLGYLGNGLLNGEGGWLDPTSATTGFITQNDLLALNPATPNQKKDPGWIQLGMLQGNEGKFQAAKVGPLAAGGAELDLGQVLSYSQKVDNSLSPEKGGTAGTWQLTVNQNIVSLLHAAGLFQRSTFDHLAFEVKAGSNWAVYDFNFNQIGGFDLTKPYTITGTWDLNDFRNKPDGVGKNHDQFPDNAISDLIIWARDPINTAEVPEPGSMAMMGLGLLALAGARRRKSR</sequence>
<feature type="domain" description="Ice-binding protein C-terminal" evidence="2">
    <location>
        <begin position="277"/>
        <end position="299"/>
    </location>
</feature>
<dbReference type="NCBIfam" id="TIGR02595">
    <property type="entry name" value="PEP_CTERM"/>
    <property type="match status" value="1"/>
</dbReference>
<keyword evidence="1" id="KW-0732">Signal</keyword>
<dbReference type="EMBL" id="WNLA01000009">
    <property type="protein sequence ID" value="MTW03370.1"/>
    <property type="molecule type" value="Genomic_DNA"/>
</dbReference>
<dbReference type="RefSeq" id="WP_155439745.1">
    <property type="nucleotide sequence ID" value="NZ_WNLA01000009.1"/>
</dbReference>
<dbReference type="Pfam" id="PF07589">
    <property type="entry name" value="PEP-CTERM"/>
    <property type="match status" value="1"/>
</dbReference>
<reference evidence="3 4" key="1">
    <citation type="submission" date="2019-11" db="EMBL/GenBank/DDBJ databases">
        <title>Type strains purchased from KCTC, JCM and DSMZ.</title>
        <authorList>
            <person name="Lu H."/>
        </authorList>
    </citation>
    <scope>NUCLEOTIDE SEQUENCE [LARGE SCALE GENOMIC DNA]</scope>
    <source>
        <strain evidence="3 4">KCTC 42409</strain>
    </source>
</reference>
<evidence type="ECO:0000313" key="4">
    <source>
        <dbReference type="Proteomes" id="UP000484015"/>
    </source>
</evidence>
<organism evidence="3 4">
    <name type="scientific">Pseudoduganella ginsengisoli</name>
    <dbReference type="NCBI Taxonomy" id="1462440"/>
    <lineage>
        <taxon>Bacteria</taxon>
        <taxon>Pseudomonadati</taxon>
        <taxon>Pseudomonadota</taxon>
        <taxon>Betaproteobacteria</taxon>
        <taxon>Burkholderiales</taxon>
        <taxon>Oxalobacteraceae</taxon>
        <taxon>Telluria group</taxon>
        <taxon>Pseudoduganella</taxon>
    </lineage>
</organism>
<evidence type="ECO:0000259" key="2">
    <source>
        <dbReference type="Pfam" id="PF07589"/>
    </source>
</evidence>
<dbReference type="OrthoDB" id="9180393at2"/>
<gene>
    <name evidence="3" type="ORF">GM668_14885</name>
</gene>
<name>A0A6L6Q157_9BURK</name>
<dbReference type="AlphaFoldDB" id="A0A6L6Q157"/>
<feature type="chain" id="PRO_5026884665" evidence="1">
    <location>
        <begin position="24"/>
        <end position="302"/>
    </location>
</feature>
<dbReference type="Proteomes" id="UP000484015">
    <property type="component" value="Unassembled WGS sequence"/>
</dbReference>
<feature type="signal peptide" evidence="1">
    <location>
        <begin position="1"/>
        <end position="23"/>
    </location>
</feature>
<protein>
    <submittedName>
        <fullName evidence="3">PEP-CTERM sorting domain-containing protein</fullName>
    </submittedName>
</protein>
<comment type="caution">
    <text evidence="3">The sequence shown here is derived from an EMBL/GenBank/DDBJ whole genome shotgun (WGS) entry which is preliminary data.</text>
</comment>
<keyword evidence="4" id="KW-1185">Reference proteome</keyword>
<evidence type="ECO:0000256" key="1">
    <source>
        <dbReference type="SAM" id="SignalP"/>
    </source>
</evidence>
<dbReference type="InterPro" id="IPR013424">
    <property type="entry name" value="Ice-binding_C"/>
</dbReference>
<evidence type="ECO:0000313" key="3">
    <source>
        <dbReference type="EMBL" id="MTW03370.1"/>
    </source>
</evidence>